<evidence type="ECO:0000313" key="2">
    <source>
        <dbReference type="EMBL" id="AMY09035.1"/>
    </source>
</evidence>
<dbReference type="Pfam" id="PF01261">
    <property type="entry name" value="AP_endonuc_2"/>
    <property type="match status" value="1"/>
</dbReference>
<dbReference type="GO" id="GO:0016853">
    <property type="term" value="F:isomerase activity"/>
    <property type="evidence" value="ECO:0007669"/>
    <property type="project" value="UniProtKB-KW"/>
</dbReference>
<feature type="domain" description="Xylose isomerase-like TIM barrel" evidence="1">
    <location>
        <begin position="26"/>
        <end position="278"/>
    </location>
</feature>
<reference evidence="2 3" key="1">
    <citation type="journal article" date="2016" name="Genome Announc.">
        <title>First Complete Genome Sequence of a Subdivision 6 Acidobacterium Strain.</title>
        <authorList>
            <person name="Huang S."/>
            <person name="Vieira S."/>
            <person name="Bunk B."/>
            <person name="Riedel T."/>
            <person name="Sproer C."/>
            <person name="Overmann J."/>
        </authorList>
    </citation>
    <scope>NUCLEOTIDE SEQUENCE [LARGE SCALE GENOMIC DNA]</scope>
    <source>
        <strain evidence="3">DSM 100886 HEG_-6_39</strain>
    </source>
</reference>
<organism evidence="2 3">
    <name type="scientific">Luteitalea pratensis</name>
    <dbReference type="NCBI Taxonomy" id="1855912"/>
    <lineage>
        <taxon>Bacteria</taxon>
        <taxon>Pseudomonadati</taxon>
        <taxon>Acidobacteriota</taxon>
        <taxon>Vicinamibacteria</taxon>
        <taxon>Vicinamibacterales</taxon>
        <taxon>Vicinamibacteraceae</taxon>
        <taxon>Luteitalea</taxon>
    </lineage>
</organism>
<dbReference type="InterPro" id="IPR036237">
    <property type="entry name" value="Xyl_isomerase-like_sf"/>
</dbReference>
<dbReference type="KEGG" id="abac:LuPra_02244"/>
<dbReference type="STRING" id="1855912.LuPra_02244"/>
<keyword evidence="2" id="KW-0670">Pyruvate</keyword>
<gene>
    <name evidence="2" type="ORF">LuPra_02244</name>
</gene>
<dbReference type="PANTHER" id="PTHR12110">
    <property type="entry name" value="HYDROXYPYRUVATE ISOMERASE"/>
    <property type="match status" value="1"/>
</dbReference>
<evidence type="ECO:0000313" key="3">
    <source>
        <dbReference type="Proteomes" id="UP000076079"/>
    </source>
</evidence>
<name>A0A143PKE0_LUTPR</name>
<protein>
    <submittedName>
        <fullName evidence="2">Hydroxypyruvate isomerase</fullName>
    </submittedName>
</protein>
<dbReference type="PANTHER" id="PTHR12110:SF41">
    <property type="entry name" value="INOSOSE DEHYDRATASE"/>
    <property type="match status" value="1"/>
</dbReference>
<reference evidence="3" key="2">
    <citation type="submission" date="2016-04" db="EMBL/GenBank/DDBJ databases">
        <title>First Complete Genome Sequence of a Subdivision 6 Acidobacterium.</title>
        <authorList>
            <person name="Huang S."/>
            <person name="Vieira S."/>
            <person name="Bunk B."/>
            <person name="Riedel T."/>
            <person name="Sproeer C."/>
            <person name="Overmann J."/>
        </authorList>
    </citation>
    <scope>NUCLEOTIDE SEQUENCE [LARGE SCALE GENOMIC DNA]</scope>
    <source>
        <strain evidence="3">DSM 100886 HEG_-6_39</strain>
    </source>
</reference>
<dbReference type="SUPFAM" id="SSF51658">
    <property type="entry name" value="Xylose isomerase-like"/>
    <property type="match status" value="1"/>
</dbReference>
<dbReference type="AlphaFoldDB" id="A0A143PKE0"/>
<evidence type="ECO:0000259" key="1">
    <source>
        <dbReference type="Pfam" id="PF01261"/>
    </source>
</evidence>
<keyword evidence="3" id="KW-1185">Reference proteome</keyword>
<dbReference type="Proteomes" id="UP000076079">
    <property type="component" value="Chromosome"/>
</dbReference>
<dbReference type="EMBL" id="CP015136">
    <property type="protein sequence ID" value="AMY09035.1"/>
    <property type="molecule type" value="Genomic_DNA"/>
</dbReference>
<keyword evidence="2" id="KW-0413">Isomerase</keyword>
<dbReference type="Gene3D" id="3.20.20.150">
    <property type="entry name" value="Divalent-metal-dependent TIM barrel enzymes"/>
    <property type="match status" value="1"/>
</dbReference>
<dbReference type="InterPro" id="IPR013022">
    <property type="entry name" value="Xyl_isomerase-like_TIM-brl"/>
</dbReference>
<dbReference type="InterPro" id="IPR050312">
    <property type="entry name" value="IolE/XylAMocC-like"/>
</dbReference>
<accession>A0A143PKE0</accession>
<sequence length="314" mass="34561">MKFALLTVSYAGLFYDGPALSVVDQVRKARQLGFDGLAIETKRPVASPLDLGRSDRQAIRAAADAEGIELCAIESLSNFASPIMEERENNLAMMRLVLDLAVDLGVPLVKVFAAWPGLVNDEDDTASYVPYEKGNYYARLYPADLRRWHRALDGLRETADLAAQRGLTLALQNHAPVLRPGYEDTLAMMRELDRSNVGLCLDAPLFKERQSDAYVKEAARVCGAHVLLTHYGAWNFVDGEEGVEQGPCPSFGGPVNYAPFLAELQRAGYDGYLVSEYCLPCVKDHRLGGIDDIDRANAMALAYMKQLVESPQTV</sequence>
<proteinExistence type="predicted"/>